<evidence type="ECO:0000256" key="5">
    <source>
        <dbReference type="ARBA" id="ARBA00023237"/>
    </source>
</evidence>
<accession>A0A926JS81</accession>
<evidence type="ECO:0000256" key="4">
    <source>
        <dbReference type="ARBA" id="ARBA00023136"/>
    </source>
</evidence>
<keyword evidence="8" id="KW-1185">Reference proteome</keyword>
<dbReference type="Pfam" id="PF07980">
    <property type="entry name" value="SusD_RagB"/>
    <property type="match status" value="1"/>
</dbReference>
<evidence type="ECO:0000259" key="6">
    <source>
        <dbReference type="Pfam" id="PF07980"/>
    </source>
</evidence>
<keyword evidence="3" id="KW-0732">Signal</keyword>
<keyword evidence="5" id="KW-0998">Cell outer membrane</keyword>
<organism evidence="7 8">
    <name type="scientific">Sinomicrobium weinanense</name>
    <dbReference type="NCBI Taxonomy" id="2842200"/>
    <lineage>
        <taxon>Bacteria</taxon>
        <taxon>Pseudomonadati</taxon>
        <taxon>Bacteroidota</taxon>
        <taxon>Flavobacteriia</taxon>
        <taxon>Flavobacteriales</taxon>
        <taxon>Flavobacteriaceae</taxon>
        <taxon>Sinomicrobium</taxon>
    </lineage>
</organism>
<comment type="caution">
    <text evidence="7">The sequence shown here is derived from an EMBL/GenBank/DDBJ whole genome shotgun (WGS) entry which is preliminary data.</text>
</comment>
<dbReference type="SUPFAM" id="SSF48452">
    <property type="entry name" value="TPR-like"/>
    <property type="match status" value="1"/>
</dbReference>
<reference evidence="7 8" key="1">
    <citation type="submission" date="2020-09" db="EMBL/GenBank/DDBJ databases">
        <title>Sinomicrobium weinanense sp. nov., a halophilic bacteria isolated from saline-alkali soil.</title>
        <authorList>
            <person name="Wu P."/>
            <person name="Ren H."/>
            <person name="Mei Y."/>
            <person name="Liang Y."/>
            <person name="Chen Z."/>
        </authorList>
    </citation>
    <scope>NUCLEOTIDE SEQUENCE [LARGE SCALE GENOMIC DNA]</scope>
    <source>
        <strain evidence="7 8">FJxs</strain>
    </source>
</reference>
<dbReference type="InterPro" id="IPR012944">
    <property type="entry name" value="SusD_RagB_dom"/>
</dbReference>
<name>A0A926JS81_9FLAO</name>
<dbReference type="GO" id="GO:0009279">
    <property type="term" value="C:cell outer membrane"/>
    <property type="evidence" value="ECO:0007669"/>
    <property type="project" value="UniProtKB-SubCell"/>
</dbReference>
<dbReference type="PROSITE" id="PS51257">
    <property type="entry name" value="PROKAR_LIPOPROTEIN"/>
    <property type="match status" value="1"/>
</dbReference>
<evidence type="ECO:0000313" key="8">
    <source>
        <dbReference type="Proteomes" id="UP000653730"/>
    </source>
</evidence>
<comment type="subcellular location">
    <subcellularLocation>
        <location evidence="1">Cell outer membrane</location>
    </subcellularLocation>
</comment>
<evidence type="ECO:0000256" key="1">
    <source>
        <dbReference type="ARBA" id="ARBA00004442"/>
    </source>
</evidence>
<evidence type="ECO:0000256" key="3">
    <source>
        <dbReference type="ARBA" id="ARBA00022729"/>
    </source>
</evidence>
<proteinExistence type="inferred from homology"/>
<sequence>MKRIFIIYIFMILGMTGCESFLDKTDPKATTFQEFFIDEDDLRRVTYSSFYDVFTHHSNRRTLLYMKDGRSDNAYARSEDDHHLRIANGTINSNTRAFEYYYTLRLKHVGRLNTYIANIDVPYVEDEAVRARYKSILEGLRVWHYFELTARWGDVPFLLEPVTVEEATVEPTPKEEILNQLFQMSEDIADRLPPDEYTTNKYMFNKYSFKALVMRYALYNERYELAARLAREIMDSGNYSLHSSYRDLFQYEGATTNNEFIQHQDIESFSGSTTYSFRDLGPHFRTGNGESYCVPLKSLVDTYWTLQGRPIDECPLHTKEEYELDPKLNRDPRYEASIMGPGDEFYGETIDIYNPNNPMFYENQRASRSGYWFRKFVSEADAFRNGNLTYGLLRYAEVLLTYAEAKIMMNDVDNLAKSCINQVRERAGLDMTVADVTLPDYSAYSQQQWIDLIRNERRIEFAGEGLRYDDIIRWKIAEDMLNKPALGHTRMVNGSKVSLKIENRSFAPRNYLWPFHESSLKVNPNLKQNAGY</sequence>
<dbReference type="Proteomes" id="UP000653730">
    <property type="component" value="Unassembled WGS sequence"/>
</dbReference>
<protein>
    <submittedName>
        <fullName evidence="7">RagB/SusD family nutrient uptake outer membrane protein</fullName>
    </submittedName>
</protein>
<evidence type="ECO:0000313" key="7">
    <source>
        <dbReference type="EMBL" id="MBC9796560.1"/>
    </source>
</evidence>
<dbReference type="EMBL" id="JACVDC010000030">
    <property type="protein sequence ID" value="MBC9796560.1"/>
    <property type="molecule type" value="Genomic_DNA"/>
</dbReference>
<comment type="similarity">
    <text evidence="2">Belongs to the SusD family.</text>
</comment>
<dbReference type="AlphaFoldDB" id="A0A926JS81"/>
<dbReference type="RefSeq" id="WP_187965703.1">
    <property type="nucleotide sequence ID" value="NZ_JACVDC010000030.1"/>
</dbReference>
<evidence type="ECO:0000256" key="2">
    <source>
        <dbReference type="ARBA" id="ARBA00006275"/>
    </source>
</evidence>
<keyword evidence="4" id="KW-0472">Membrane</keyword>
<gene>
    <name evidence="7" type="ORF">IBL28_11315</name>
</gene>
<dbReference type="InterPro" id="IPR011990">
    <property type="entry name" value="TPR-like_helical_dom_sf"/>
</dbReference>
<dbReference type="Gene3D" id="1.25.40.390">
    <property type="match status" value="1"/>
</dbReference>
<feature type="domain" description="RagB/SusD" evidence="6">
    <location>
        <begin position="270"/>
        <end position="532"/>
    </location>
</feature>